<dbReference type="Gene3D" id="3.90.226.10">
    <property type="entry name" value="2-enoyl-CoA Hydratase, Chain A, domain 1"/>
    <property type="match status" value="1"/>
</dbReference>
<gene>
    <name evidence="4" type="ORF">HY57_17520</name>
</gene>
<reference evidence="4 5" key="1">
    <citation type="submission" date="2014-07" db="EMBL/GenBank/DDBJ databases">
        <title>Complete Genome Sequence of Dyella japonica Strain A8 Isolated from Malaysian Tropical Soil.</title>
        <authorList>
            <person name="Hui R.K.H."/>
            <person name="Chen J.-W."/>
            <person name="Chan K.-G."/>
            <person name="Leung F.C.C."/>
        </authorList>
    </citation>
    <scope>NUCLEOTIDE SEQUENCE [LARGE SCALE GENOMIC DNA]</scope>
    <source>
        <strain evidence="4 5">A8</strain>
    </source>
</reference>
<sequence length="260" mass="27513">MAYRNLEIANRGAVRTITVNRPDKLNALNRETLNELTLAFTQAAQDDAVRVVVLAGAGEKAFVAGADIAEMNGYTPVQAQGFSRAGQRLMSLVERLGKPVIARIQGFALGGGMELAMCCHLRVASEKAKFGQPEINLGLIPGFGGTQRLLRLAGRGAALELCLLGAPIPAQRAYELGVVTRVVAPEALDETVNAMADQLAAAAPLAAAGILDAILQGGETSIDQGLEFETQAFALAFSTEDMREGTTAFLEKRKADFKGR</sequence>
<dbReference type="InterPro" id="IPR029045">
    <property type="entry name" value="ClpP/crotonase-like_dom_sf"/>
</dbReference>
<proteinExistence type="inferred from homology"/>
<dbReference type="PANTHER" id="PTHR11941:SF54">
    <property type="entry name" value="ENOYL-COA HYDRATASE, MITOCHONDRIAL"/>
    <property type="match status" value="1"/>
</dbReference>
<dbReference type="FunFam" id="3.90.226.10:FF:000009">
    <property type="entry name" value="Carnitinyl-CoA dehydratase"/>
    <property type="match status" value="1"/>
</dbReference>
<evidence type="ECO:0000313" key="4">
    <source>
        <dbReference type="EMBL" id="AIF48912.1"/>
    </source>
</evidence>
<keyword evidence="5" id="KW-1185">Reference proteome</keyword>
<dbReference type="InterPro" id="IPR014748">
    <property type="entry name" value="Enoyl-CoA_hydra_C"/>
</dbReference>
<comment type="similarity">
    <text evidence="1 3">Belongs to the enoyl-CoA hydratase/isomerase family.</text>
</comment>
<keyword evidence="2" id="KW-0456">Lyase</keyword>
<evidence type="ECO:0000313" key="5">
    <source>
        <dbReference type="Proteomes" id="UP000027987"/>
    </source>
</evidence>
<dbReference type="PATRIC" id="fig|1217721.7.peg.3596"/>
<dbReference type="EMBL" id="CP008884">
    <property type="protein sequence ID" value="AIF48912.1"/>
    <property type="molecule type" value="Genomic_DNA"/>
</dbReference>
<dbReference type="Proteomes" id="UP000027987">
    <property type="component" value="Chromosome"/>
</dbReference>
<dbReference type="HOGENOM" id="CLU_009834_7_6_6"/>
<dbReference type="STRING" id="1217721.HY57_17520"/>
<dbReference type="KEGG" id="dja:HY57_17520"/>
<dbReference type="PANTHER" id="PTHR11941">
    <property type="entry name" value="ENOYL-COA HYDRATASE-RELATED"/>
    <property type="match status" value="1"/>
</dbReference>
<dbReference type="InterPro" id="IPR018376">
    <property type="entry name" value="Enoyl-CoA_hyd/isom_CS"/>
</dbReference>
<dbReference type="SUPFAM" id="SSF52096">
    <property type="entry name" value="ClpP/crotonase"/>
    <property type="match status" value="1"/>
</dbReference>
<accession>A0A075K5F5</accession>
<evidence type="ECO:0000256" key="1">
    <source>
        <dbReference type="ARBA" id="ARBA00005254"/>
    </source>
</evidence>
<dbReference type="OrthoDB" id="9807606at2"/>
<dbReference type="FunFam" id="1.10.12.10:FF:000001">
    <property type="entry name" value="Probable enoyl-CoA hydratase, mitochondrial"/>
    <property type="match status" value="1"/>
</dbReference>
<dbReference type="InterPro" id="IPR001753">
    <property type="entry name" value="Enoyl-CoA_hydra/iso"/>
</dbReference>
<name>A0A075K5F5_9GAMM</name>
<evidence type="ECO:0000256" key="3">
    <source>
        <dbReference type="RuleBase" id="RU003707"/>
    </source>
</evidence>
<dbReference type="Gene3D" id="1.10.12.10">
    <property type="entry name" value="Lyase 2-enoyl-coa Hydratase, Chain A, domain 2"/>
    <property type="match status" value="1"/>
</dbReference>
<dbReference type="CDD" id="cd06558">
    <property type="entry name" value="crotonase-like"/>
    <property type="match status" value="1"/>
</dbReference>
<dbReference type="GO" id="GO:0016836">
    <property type="term" value="F:hydro-lyase activity"/>
    <property type="evidence" value="ECO:0007669"/>
    <property type="project" value="UniProtKB-ARBA"/>
</dbReference>
<dbReference type="AlphaFoldDB" id="A0A075K5F5"/>
<dbReference type="PROSITE" id="PS00166">
    <property type="entry name" value="ENOYL_COA_HYDRATASE"/>
    <property type="match status" value="1"/>
</dbReference>
<organism evidence="4 5">
    <name type="scientific">Dyella japonica A8</name>
    <dbReference type="NCBI Taxonomy" id="1217721"/>
    <lineage>
        <taxon>Bacteria</taxon>
        <taxon>Pseudomonadati</taxon>
        <taxon>Pseudomonadota</taxon>
        <taxon>Gammaproteobacteria</taxon>
        <taxon>Lysobacterales</taxon>
        <taxon>Rhodanobacteraceae</taxon>
        <taxon>Dyella</taxon>
    </lineage>
</organism>
<dbReference type="GO" id="GO:0006635">
    <property type="term" value="P:fatty acid beta-oxidation"/>
    <property type="evidence" value="ECO:0007669"/>
    <property type="project" value="TreeGrafter"/>
</dbReference>
<dbReference type="Pfam" id="PF00378">
    <property type="entry name" value="ECH_1"/>
    <property type="match status" value="1"/>
</dbReference>
<evidence type="ECO:0000256" key="2">
    <source>
        <dbReference type="ARBA" id="ARBA00023239"/>
    </source>
</evidence>
<dbReference type="RefSeq" id="WP_019465493.1">
    <property type="nucleotide sequence ID" value="NZ_ALOY01000157.1"/>
</dbReference>
<protein>
    <submittedName>
        <fullName evidence="4">Enoyl-CoA hydratase</fullName>
    </submittedName>
</protein>